<dbReference type="InterPro" id="IPR042120">
    <property type="entry name" value="MutL_C_dimsub"/>
</dbReference>
<keyword evidence="5" id="KW-1185">Reference proteome</keyword>
<dbReference type="Pfam" id="PF08676">
    <property type="entry name" value="MutL_C"/>
    <property type="match status" value="1"/>
</dbReference>
<proteinExistence type="inferred from homology"/>
<dbReference type="Proteomes" id="UP000236621">
    <property type="component" value="Unassembled WGS sequence"/>
</dbReference>
<feature type="compositionally biased region" description="Low complexity" evidence="2">
    <location>
        <begin position="405"/>
        <end position="418"/>
    </location>
</feature>
<dbReference type="Pfam" id="PF13589">
    <property type="entry name" value="HATPase_c_3"/>
    <property type="match status" value="1"/>
</dbReference>
<dbReference type="OrthoDB" id="429932at2759"/>
<dbReference type="InterPro" id="IPR036890">
    <property type="entry name" value="HATPase_C_sf"/>
</dbReference>
<dbReference type="GO" id="GO:0032300">
    <property type="term" value="C:mismatch repair complex"/>
    <property type="evidence" value="ECO:0007669"/>
    <property type="project" value="InterPro"/>
</dbReference>
<dbReference type="STRING" id="45235.A0A2K3Q2U2"/>
<protein>
    <submittedName>
        <fullName evidence="4">DNA mismatch repair protein</fullName>
    </submittedName>
</protein>
<dbReference type="AlphaFoldDB" id="A0A2K3Q2U2"/>
<reference evidence="4 5" key="1">
    <citation type="submission" date="2017-08" db="EMBL/GenBank/DDBJ databases">
        <title>Harnessing the power of phylogenomics to disentangle the directionality and signatures of interkingdom host jumping in the parasitic fungal genus Tolypocladium.</title>
        <authorList>
            <person name="Quandt C.A."/>
            <person name="Patterson W."/>
            <person name="Spatafora J.W."/>
        </authorList>
    </citation>
    <scope>NUCLEOTIDE SEQUENCE [LARGE SCALE GENOMIC DNA]</scope>
    <source>
        <strain evidence="4 5">CBS 113982</strain>
    </source>
</reference>
<sequence>MSIRRLPDDVVDKIKSSAAVTSLNGVACGLLKNSLDAGASKVNIRLDYVRGNCTVEDDGLGIEPREFRADGGLGKLHRERCWHTSRIPPGQGVHGRRGDFLASVASLSLLSVASHHHRHVSHNSISIHNSKVLARQLPAPPEQRLETFSQGTRVSVRALFGSIPVRVKHRAAVFSERSGIDKEWGCLVRDVVALLLAWSSEVSVSLHETTAHREARLKSTASADMCARVSRLFTQASLADSSDAASWIPVSASSRHVRIRGCISVNPVATRRSQIMSLGIQPVLNNHDSNVLYEAVNMAFGNSSFGVDEDEDGDGARNVDSRARPRKGLERWPMFFLQITLLGSDSATTDDVLMDSQKALGDVTDVLNAACHWFLQKQCLRPRAVEMSSEMAAFSTSSKRKRSTRSSTSQSHLSTQSRASRHSSRGPPAEPEFIRRGSPFDDWHRIKVGWATPQGRAGKPQTSDTNRLVGEGGRLMRRPFDDPLTPEPEAIQAAASHREEEGVDAASDAQGRPADPTAEPWRRPGKVRVLESRPKPQPSEWLQGILESWKNPVFEMAQTSVPQICDEAPVGQHGRDMGATRRCRDAEDDVNFEAGSTSLTGRLSRSALAGAEIISQVDRKFILVKLPLNPTTEALDAKACSALVMLDQHAADERCRLEQLMQDYFRDDPATGLTHPVVEALDRPVVFEASARETNLLQRYQDHFASWGVLYKVQQAKGGCTVRVTGLPPGILERCRGEPRLLIDLVRKEIWTLDDGNTGPRVRSTDRDAGKPCTSRFHGCPAGILELLHSRSCRSTHAPVPALSPRLASY</sequence>
<organism evidence="4 5">
    <name type="scientific">Tolypocladium capitatum</name>
    <dbReference type="NCBI Taxonomy" id="45235"/>
    <lineage>
        <taxon>Eukaryota</taxon>
        <taxon>Fungi</taxon>
        <taxon>Dikarya</taxon>
        <taxon>Ascomycota</taxon>
        <taxon>Pezizomycotina</taxon>
        <taxon>Sordariomycetes</taxon>
        <taxon>Hypocreomycetidae</taxon>
        <taxon>Hypocreales</taxon>
        <taxon>Ophiocordycipitaceae</taxon>
        <taxon>Tolypocladium</taxon>
    </lineage>
</organism>
<dbReference type="InterPro" id="IPR014790">
    <property type="entry name" value="MutL_C"/>
</dbReference>
<dbReference type="SMART" id="SM00853">
    <property type="entry name" value="MutL_C"/>
    <property type="match status" value="1"/>
</dbReference>
<dbReference type="PANTHER" id="PTHR10073">
    <property type="entry name" value="DNA MISMATCH REPAIR PROTEIN MLH, PMS, MUTL"/>
    <property type="match status" value="1"/>
</dbReference>
<dbReference type="Gene3D" id="3.30.565.10">
    <property type="entry name" value="Histidine kinase-like ATPase, C-terminal domain"/>
    <property type="match status" value="1"/>
</dbReference>
<accession>A0A2K3Q2U2</accession>
<evidence type="ECO:0000313" key="5">
    <source>
        <dbReference type="Proteomes" id="UP000236621"/>
    </source>
</evidence>
<dbReference type="SUPFAM" id="SSF118116">
    <property type="entry name" value="DNA mismatch repair protein MutL"/>
    <property type="match status" value="1"/>
</dbReference>
<comment type="caution">
    <text evidence="4">The sequence shown here is derived from an EMBL/GenBank/DDBJ whole genome shotgun (WGS) entry which is preliminary data.</text>
</comment>
<name>A0A2K3Q2U2_9HYPO</name>
<dbReference type="InterPro" id="IPR037198">
    <property type="entry name" value="MutL_C_sf"/>
</dbReference>
<dbReference type="GO" id="GO:0005524">
    <property type="term" value="F:ATP binding"/>
    <property type="evidence" value="ECO:0007669"/>
    <property type="project" value="InterPro"/>
</dbReference>
<gene>
    <name evidence="4" type="ORF">TCAP_07196</name>
</gene>
<feature type="domain" description="MutL C-terminal dimerisation" evidence="3">
    <location>
        <begin position="613"/>
        <end position="768"/>
    </location>
</feature>
<dbReference type="InterPro" id="IPR038973">
    <property type="entry name" value="MutL/Mlh/Pms-like"/>
</dbReference>
<dbReference type="Gene3D" id="3.30.1540.20">
    <property type="entry name" value="MutL, C-terminal domain, dimerisation subdomain"/>
    <property type="match status" value="1"/>
</dbReference>
<dbReference type="Gene3D" id="3.30.1370.100">
    <property type="entry name" value="MutL, C-terminal domain, regulatory subdomain"/>
    <property type="match status" value="1"/>
</dbReference>
<feature type="region of interest" description="Disordered" evidence="2">
    <location>
        <begin position="450"/>
        <end position="538"/>
    </location>
</feature>
<dbReference type="EMBL" id="NRSZ01001225">
    <property type="protein sequence ID" value="PNY21906.1"/>
    <property type="molecule type" value="Genomic_DNA"/>
</dbReference>
<evidence type="ECO:0000313" key="4">
    <source>
        <dbReference type="EMBL" id="PNY21906.1"/>
    </source>
</evidence>
<dbReference type="GO" id="GO:0006298">
    <property type="term" value="P:mismatch repair"/>
    <property type="evidence" value="ECO:0007669"/>
    <property type="project" value="InterPro"/>
</dbReference>
<evidence type="ECO:0000259" key="3">
    <source>
        <dbReference type="SMART" id="SM00853"/>
    </source>
</evidence>
<dbReference type="SUPFAM" id="SSF55874">
    <property type="entry name" value="ATPase domain of HSP90 chaperone/DNA topoisomerase II/histidine kinase"/>
    <property type="match status" value="1"/>
</dbReference>
<dbReference type="PANTHER" id="PTHR10073:SF47">
    <property type="entry name" value="DNA MISMATCH REPAIR PROTEIN MLH3"/>
    <property type="match status" value="1"/>
</dbReference>
<dbReference type="GO" id="GO:0016887">
    <property type="term" value="F:ATP hydrolysis activity"/>
    <property type="evidence" value="ECO:0007669"/>
    <property type="project" value="InterPro"/>
</dbReference>
<dbReference type="InterPro" id="IPR042121">
    <property type="entry name" value="MutL_C_regsub"/>
</dbReference>
<evidence type="ECO:0000256" key="2">
    <source>
        <dbReference type="SAM" id="MobiDB-lite"/>
    </source>
</evidence>
<dbReference type="GO" id="GO:0140664">
    <property type="term" value="F:ATP-dependent DNA damage sensor activity"/>
    <property type="evidence" value="ECO:0007669"/>
    <property type="project" value="InterPro"/>
</dbReference>
<comment type="similarity">
    <text evidence="1">Belongs to the DNA mismatch repair MutL/HexB family.</text>
</comment>
<feature type="region of interest" description="Disordered" evidence="2">
    <location>
        <begin position="391"/>
        <end position="438"/>
    </location>
</feature>
<evidence type="ECO:0000256" key="1">
    <source>
        <dbReference type="ARBA" id="ARBA00006082"/>
    </source>
</evidence>